<gene>
    <name evidence="2" type="ORF">FXB38_09185</name>
</gene>
<protein>
    <submittedName>
        <fullName evidence="2">AAA family ATPase</fullName>
    </submittedName>
</protein>
<dbReference type="AlphaFoldDB" id="A0A5S4WUS0"/>
<sequence length="462" mass="50917">MKITDTQFDGSRFTLTDSDRYEIACIRQEAPQLSFQQAQLLHEYRHKSYGITRLQPPELRFCEALEDQLALAKAEAAIPLRRANDDGSASARGTDRGREQQPPTDPAPPPELARIDLAKYDTAPIPEREWGVRDRFPRRAVCLLSGEGAVGKSITLLQLAVAHALGRDWLRSMPEQGPVLLVNCEDEGDELVRRLDPILKNYRAKFSDIAADLHVFSLANQDPLLALPDRSGRIVPTPLYAQLLERARAVQPICTVIDNVADVYGGSEIDRSQVRQFVALMRQIAIAANGYVIMSSHPSVAGIASKTGLSGSTQWHNSMRARAYMHIESDDRSGTRVLEFMKSNYSALSERVELQWANGLYVPVRAPSAPEQAARNAAADALFLQLLDRFTAKGENVSPKQNANNYAPTLFAKTTEGKAAKFTTGHFADALDRLIAAAKVAVEPYGAASRGTSRIVRRGWSP</sequence>
<evidence type="ECO:0000256" key="1">
    <source>
        <dbReference type="SAM" id="MobiDB-lite"/>
    </source>
</evidence>
<dbReference type="EMBL" id="VSSR01000016">
    <property type="protein sequence ID" value="TYL85721.1"/>
    <property type="molecule type" value="Genomic_DNA"/>
</dbReference>
<dbReference type="Gene3D" id="3.40.50.300">
    <property type="entry name" value="P-loop containing nucleotide triphosphate hydrolases"/>
    <property type="match status" value="1"/>
</dbReference>
<name>A0A5S4WUS0_9BRAD</name>
<dbReference type="Pfam" id="PF13481">
    <property type="entry name" value="AAA_25"/>
    <property type="match status" value="1"/>
</dbReference>
<organism evidence="2 3">
    <name type="scientific">Bradyrhizobium cytisi</name>
    <dbReference type="NCBI Taxonomy" id="515489"/>
    <lineage>
        <taxon>Bacteria</taxon>
        <taxon>Pseudomonadati</taxon>
        <taxon>Pseudomonadota</taxon>
        <taxon>Alphaproteobacteria</taxon>
        <taxon>Hyphomicrobiales</taxon>
        <taxon>Nitrobacteraceae</taxon>
        <taxon>Bradyrhizobium</taxon>
    </lineage>
</organism>
<dbReference type="RefSeq" id="WP_148750552.1">
    <property type="nucleotide sequence ID" value="NZ_VSSR01000016.1"/>
</dbReference>
<dbReference type="OrthoDB" id="1496333at2"/>
<evidence type="ECO:0000313" key="2">
    <source>
        <dbReference type="EMBL" id="TYL85721.1"/>
    </source>
</evidence>
<accession>A0A5S4WUS0</accession>
<keyword evidence="3" id="KW-1185">Reference proteome</keyword>
<comment type="caution">
    <text evidence="2">The sequence shown here is derived from an EMBL/GenBank/DDBJ whole genome shotgun (WGS) entry which is preliminary data.</text>
</comment>
<evidence type="ECO:0000313" key="3">
    <source>
        <dbReference type="Proteomes" id="UP000324853"/>
    </source>
</evidence>
<dbReference type="Proteomes" id="UP000324853">
    <property type="component" value="Unassembled WGS sequence"/>
</dbReference>
<dbReference type="InterPro" id="IPR027417">
    <property type="entry name" value="P-loop_NTPase"/>
</dbReference>
<dbReference type="SUPFAM" id="SSF52540">
    <property type="entry name" value="P-loop containing nucleoside triphosphate hydrolases"/>
    <property type="match status" value="1"/>
</dbReference>
<feature type="region of interest" description="Disordered" evidence="1">
    <location>
        <begin position="82"/>
        <end position="112"/>
    </location>
</feature>
<proteinExistence type="predicted"/>
<reference evidence="2 3" key="1">
    <citation type="submission" date="2019-08" db="EMBL/GenBank/DDBJ databases">
        <title>Bradyrhizobium hipponensis sp. nov., a rhizobium isolated from a Lupinus angustifolius root nodule in Tunisia.</title>
        <authorList>
            <person name="Off K."/>
            <person name="Rejili M."/>
            <person name="Mars M."/>
            <person name="Brachmann A."/>
            <person name="Marin M."/>
        </authorList>
    </citation>
    <scope>NUCLEOTIDE SEQUENCE [LARGE SCALE GENOMIC DNA]</scope>
    <source>
        <strain evidence="2 3">CTAW11</strain>
    </source>
</reference>